<dbReference type="Proteomes" id="UP001500840">
    <property type="component" value="Unassembled WGS sequence"/>
</dbReference>
<dbReference type="Pfam" id="PF02457">
    <property type="entry name" value="DAC"/>
    <property type="match status" value="1"/>
</dbReference>
<protein>
    <submittedName>
        <fullName evidence="2">Diadenylate cyclase</fullName>
    </submittedName>
</protein>
<dbReference type="EMBL" id="BAABGA010000107">
    <property type="protein sequence ID" value="GAA4469575.1"/>
    <property type="molecule type" value="Genomic_DNA"/>
</dbReference>
<keyword evidence="3" id="KW-1185">Reference proteome</keyword>
<evidence type="ECO:0000259" key="1">
    <source>
        <dbReference type="PROSITE" id="PS51794"/>
    </source>
</evidence>
<evidence type="ECO:0000313" key="2">
    <source>
        <dbReference type="EMBL" id="GAA4469575.1"/>
    </source>
</evidence>
<dbReference type="InterPro" id="IPR036888">
    <property type="entry name" value="DNA_integrity_DisA_N_sf"/>
</dbReference>
<reference evidence="3" key="1">
    <citation type="journal article" date="2019" name="Int. J. Syst. Evol. Microbiol.">
        <title>The Global Catalogue of Microorganisms (GCM) 10K type strain sequencing project: providing services to taxonomists for standard genome sequencing and annotation.</title>
        <authorList>
            <consortium name="The Broad Institute Genomics Platform"/>
            <consortium name="The Broad Institute Genome Sequencing Center for Infectious Disease"/>
            <person name="Wu L."/>
            <person name="Ma J."/>
        </authorList>
    </citation>
    <scope>NUCLEOTIDE SEQUENCE [LARGE SCALE GENOMIC DNA]</scope>
    <source>
        <strain evidence="3">JCM 17759</strain>
    </source>
</reference>
<accession>A0ABP8NMC7</accession>
<dbReference type="SUPFAM" id="SSF143597">
    <property type="entry name" value="YojJ-like"/>
    <property type="match status" value="1"/>
</dbReference>
<name>A0ABP8NMC7_9BACT</name>
<organism evidence="2 3">
    <name type="scientific">Novipirellula rosea</name>
    <dbReference type="NCBI Taxonomy" id="1031540"/>
    <lineage>
        <taxon>Bacteria</taxon>
        <taxon>Pseudomonadati</taxon>
        <taxon>Planctomycetota</taxon>
        <taxon>Planctomycetia</taxon>
        <taxon>Pirellulales</taxon>
        <taxon>Pirellulaceae</taxon>
        <taxon>Novipirellula</taxon>
    </lineage>
</organism>
<dbReference type="Pfam" id="PF21750">
    <property type="entry name" value="DACNH"/>
    <property type="match status" value="1"/>
</dbReference>
<dbReference type="InterPro" id="IPR048555">
    <property type="entry name" value="DACNH"/>
</dbReference>
<dbReference type="Pfam" id="PF21752">
    <property type="entry name" value="DACNG"/>
    <property type="match status" value="1"/>
</dbReference>
<comment type="caution">
    <text evidence="2">The sequence shown here is derived from an EMBL/GenBank/DDBJ whole genome shotgun (WGS) entry which is preliminary data.</text>
</comment>
<sequence length="604" mass="66958">MRMTKSTSTTFLSPSSSDENLAPDNFYLWGYQPHFAVSLRIGAKQLFDRLDERLAPDAFLVAIHSQPNGKAPVVVVEPPHHSVQPSDLANVLSLARESEASIPGTDYAYAEGSKRGELWAETSRKRDFRHRVGTALYQTVAATYTHVGRRVVVSAGRDCGPYFLYTVLSFDQTIRDEYPHLQQGKRESYAITKCLVDAVADQFSRQCWEALPLSFDGAGHVEFPAYEATLRSAAESFMHTPFAACDKFDSFHDGFQIGNEVSSLTYEKAVGRSRLLLCRRGHQNISVSLGFTDPIPLRNYRAVRKILELAGADECLLCDSESVYGLGTVCGTYDPTDEDLFIIEFVGHAKWELKHAGISLMRVEHGVPSLPRTKKRSQQIAETFERLFPESHVYKTSLMRLATAASELSHGAIVIFAEDAEEEAARFGNQATCITPKTLTPELLQQASRIDGAVLAAPDGMCHAIGVILDGAVNPKGTADRGARYNSTVRYVLGHEHPCMGIVVSDDGSIDTVPAYVSRQSRHEIAMQIETLQCIASESPVAQRKLNEQLDWFCSKRFYLSPQQCELLNTIFPDAQTKADGSSAKRVFHAFEPDPEMDDSYLKP</sequence>
<dbReference type="InterPro" id="IPR003390">
    <property type="entry name" value="DNA_integrity_scan_DisA_N"/>
</dbReference>
<feature type="domain" description="DAC" evidence="1">
    <location>
        <begin position="377"/>
        <end position="527"/>
    </location>
</feature>
<dbReference type="InterPro" id="IPR048554">
    <property type="entry name" value="DACNG"/>
</dbReference>
<evidence type="ECO:0000313" key="3">
    <source>
        <dbReference type="Proteomes" id="UP001500840"/>
    </source>
</evidence>
<proteinExistence type="predicted"/>
<gene>
    <name evidence="2" type="ORF">GCM10023156_61830</name>
</gene>
<dbReference type="PROSITE" id="PS51794">
    <property type="entry name" value="DAC"/>
    <property type="match status" value="1"/>
</dbReference>